<dbReference type="EMBL" id="JACASE010000008">
    <property type="protein sequence ID" value="KAF6439655.1"/>
    <property type="molecule type" value="Genomic_DNA"/>
</dbReference>
<dbReference type="AlphaFoldDB" id="A0A7J8EWE6"/>
<keyword evidence="5" id="KW-1185">Reference proteome</keyword>
<name>A0A7J8EWE6_ROUAE</name>
<feature type="signal peptide" evidence="2">
    <location>
        <begin position="1"/>
        <end position="27"/>
    </location>
</feature>
<evidence type="ECO:0000259" key="3">
    <source>
        <dbReference type="Pfam" id="PF01562"/>
    </source>
</evidence>
<evidence type="ECO:0000313" key="4">
    <source>
        <dbReference type="EMBL" id="KAF6439655.1"/>
    </source>
</evidence>
<keyword evidence="2" id="KW-0732">Signal</keyword>
<reference evidence="4 5" key="1">
    <citation type="journal article" date="2020" name="Nature">
        <title>Six reference-quality genomes reveal evolution of bat adaptations.</title>
        <authorList>
            <person name="Jebb D."/>
            <person name="Huang Z."/>
            <person name="Pippel M."/>
            <person name="Hughes G.M."/>
            <person name="Lavrichenko K."/>
            <person name="Devanna P."/>
            <person name="Winkler S."/>
            <person name="Jermiin L.S."/>
            <person name="Skirmuntt E.C."/>
            <person name="Katzourakis A."/>
            <person name="Burkitt-Gray L."/>
            <person name="Ray D.A."/>
            <person name="Sullivan K.A.M."/>
            <person name="Roscito J.G."/>
            <person name="Kirilenko B.M."/>
            <person name="Davalos L.M."/>
            <person name="Corthals A.P."/>
            <person name="Power M.L."/>
            <person name="Jones G."/>
            <person name="Ransome R.D."/>
            <person name="Dechmann D.K.N."/>
            <person name="Locatelli A.G."/>
            <person name="Puechmaille S.J."/>
            <person name="Fedrigo O."/>
            <person name="Jarvis E.D."/>
            <person name="Hiller M."/>
            <person name="Vernes S.C."/>
            <person name="Myers E.W."/>
            <person name="Teeling E.C."/>
        </authorList>
    </citation>
    <scope>NUCLEOTIDE SEQUENCE [LARGE SCALE GENOMIC DNA]</scope>
    <source>
        <strain evidence="4">MRouAeg1</strain>
        <tissue evidence="4">Muscle</tissue>
    </source>
</reference>
<evidence type="ECO:0000256" key="1">
    <source>
        <dbReference type="ARBA" id="ARBA00023157"/>
    </source>
</evidence>
<organism evidence="4 5">
    <name type="scientific">Rousettus aegyptiacus</name>
    <name type="common">Egyptian fruit bat</name>
    <name type="synonym">Pteropus aegyptiacus</name>
    <dbReference type="NCBI Taxonomy" id="9407"/>
    <lineage>
        <taxon>Eukaryota</taxon>
        <taxon>Metazoa</taxon>
        <taxon>Chordata</taxon>
        <taxon>Craniata</taxon>
        <taxon>Vertebrata</taxon>
        <taxon>Euteleostomi</taxon>
        <taxon>Mammalia</taxon>
        <taxon>Eutheria</taxon>
        <taxon>Laurasiatheria</taxon>
        <taxon>Chiroptera</taxon>
        <taxon>Yinpterochiroptera</taxon>
        <taxon>Pteropodoidea</taxon>
        <taxon>Pteropodidae</taxon>
        <taxon>Rousettinae</taxon>
        <taxon>Rousettus</taxon>
    </lineage>
</organism>
<proteinExistence type="predicted"/>
<dbReference type="InterPro" id="IPR002870">
    <property type="entry name" value="Peptidase_M12B_N"/>
</dbReference>
<accession>A0A7J8EWE6</accession>
<dbReference type="Pfam" id="PF01562">
    <property type="entry name" value="Pep_M12B_propep"/>
    <property type="match status" value="1"/>
</dbReference>
<comment type="caution">
    <text evidence="4">The sequence shown here is derived from an EMBL/GenBank/DDBJ whole genome shotgun (WGS) entry which is preliminary data.</text>
</comment>
<feature type="chain" id="PRO_5029821403" evidence="2">
    <location>
        <begin position="28"/>
        <end position="217"/>
    </location>
</feature>
<keyword evidence="1" id="KW-1015">Disulfide bond</keyword>
<gene>
    <name evidence="4" type="ORF">HJG63_000301</name>
</gene>
<feature type="domain" description="Peptidase M12B propeptide" evidence="3">
    <location>
        <begin position="54"/>
        <end position="145"/>
    </location>
</feature>
<sequence>MPCVQRSWLTNLLVVAQLLNFGGQCYGGPPQPGQLRFPDRRQEYVIKGLPEYHVVAPVRVDASGHFLSYGLHHPFTGSRRKRDLGGPEDRVYYRISHEEKDLFFNLTVNQGFLSRSYIVERRYGNLSHIKMAASSAPPCHLKGTVLEQGTGIGTAALSSCHGLTGFFRLPHGDFFIEPVKKHPLAEGEYHPHIIYRKQRRRGLDLKEPTCGLKGIVT</sequence>
<protein>
    <submittedName>
        <fullName evidence="4">ADAM metallopeptidase with thrombospondin type 1 motif 12</fullName>
    </submittedName>
</protein>
<evidence type="ECO:0000313" key="5">
    <source>
        <dbReference type="Proteomes" id="UP000593571"/>
    </source>
</evidence>
<evidence type="ECO:0000256" key="2">
    <source>
        <dbReference type="SAM" id="SignalP"/>
    </source>
</evidence>
<dbReference type="Proteomes" id="UP000593571">
    <property type="component" value="Unassembled WGS sequence"/>
</dbReference>